<keyword evidence="1" id="KW-0805">Transcription regulation</keyword>
<keyword evidence="3" id="KW-0804">Transcription</keyword>
<evidence type="ECO:0000256" key="3">
    <source>
        <dbReference type="ARBA" id="ARBA00023163"/>
    </source>
</evidence>
<dbReference type="InterPro" id="IPR008920">
    <property type="entry name" value="TF_FadR/GntR_C"/>
</dbReference>
<evidence type="ECO:0000256" key="1">
    <source>
        <dbReference type="ARBA" id="ARBA00023015"/>
    </source>
</evidence>
<dbReference type="PROSITE" id="PS50949">
    <property type="entry name" value="HTH_GNTR"/>
    <property type="match status" value="1"/>
</dbReference>
<dbReference type="Pfam" id="PF00392">
    <property type="entry name" value="GntR"/>
    <property type="match status" value="1"/>
</dbReference>
<protein>
    <submittedName>
        <fullName evidence="5">FadR family transcriptional regulator</fullName>
    </submittedName>
</protein>
<dbReference type="RefSeq" id="WP_163745117.1">
    <property type="nucleotide sequence ID" value="NZ_JAAGOA010000036.1"/>
</dbReference>
<dbReference type="Pfam" id="PF07729">
    <property type="entry name" value="FCD"/>
    <property type="match status" value="1"/>
</dbReference>
<dbReference type="SMART" id="SM00895">
    <property type="entry name" value="FCD"/>
    <property type="match status" value="1"/>
</dbReference>
<sequence length="261" mass="28151">MAQTDERAFHAVERSRVYTSVVDQILASIRSGKFPPGTSLPAERVLANQLQVSRGSLREAIRVLEHAGVVDVRTGSGTYVTQQSGSDAAMLRAHAAVIGEHSPLDLMVARSALEPVCAEHAATSHHPSDLEAMEESIIEQARLIREGGDVSQVDSAFHLAVAAASHNGVLLAQEQMLVDLMHEQTWSELKQRSRANVGAAEQYLEHHRHVFRAIKQGDARRASQMMAMHMSAIETALLAEIEHADGGLGADVSRGDVPGHG</sequence>
<dbReference type="SUPFAM" id="SSF46785">
    <property type="entry name" value="Winged helix' DNA-binding domain"/>
    <property type="match status" value="1"/>
</dbReference>
<dbReference type="SMART" id="SM00345">
    <property type="entry name" value="HTH_GNTR"/>
    <property type="match status" value="1"/>
</dbReference>
<accession>A0A6L9SJJ7</accession>
<dbReference type="InterPro" id="IPR011711">
    <property type="entry name" value="GntR_C"/>
</dbReference>
<feature type="domain" description="HTH gntR-type" evidence="4">
    <location>
        <begin position="15"/>
        <end position="83"/>
    </location>
</feature>
<gene>
    <name evidence="5" type="ORF">G1H10_30845</name>
</gene>
<evidence type="ECO:0000256" key="2">
    <source>
        <dbReference type="ARBA" id="ARBA00023125"/>
    </source>
</evidence>
<dbReference type="PANTHER" id="PTHR43537:SF5">
    <property type="entry name" value="UXU OPERON TRANSCRIPTIONAL REGULATOR"/>
    <property type="match status" value="1"/>
</dbReference>
<dbReference type="Gene3D" id="1.10.10.10">
    <property type="entry name" value="Winged helix-like DNA-binding domain superfamily/Winged helix DNA-binding domain"/>
    <property type="match status" value="1"/>
</dbReference>
<proteinExistence type="predicted"/>
<comment type="caution">
    <text evidence="5">The sequence shown here is derived from an EMBL/GenBank/DDBJ whole genome shotgun (WGS) entry which is preliminary data.</text>
</comment>
<dbReference type="CDD" id="cd07377">
    <property type="entry name" value="WHTH_GntR"/>
    <property type="match status" value="1"/>
</dbReference>
<dbReference type="GO" id="GO:0003700">
    <property type="term" value="F:DNA-binding transcription factor activity"/>
    <property type="evidence" value="ECO:0007669"/>
    <property type="project" value="InterPro"/>
</dbReference>
<dbReference type="Gene3D" id="1.20.120.530">
    <property type="entry name" value="GntR ligand-binding domain-like"/>
    <property type="match status" value="1"/>
</dbReference>
<dbReference type="SUPFAM" id="SSF48008">
    <property type="entry name" value="GntR ligand-binding domain-like"/>
    <property type="match status" value="1"/>
</dbReference>
<keyword evidence="2" id="KW-0238">DNA-binding</keyword>
<dbReference type="EMBL" id="JAAGOA010000036">
    <property type="protein sequence ID" value="NEE04572.1"/>
    <property type="molecule type" value="Genomic_DNA"/>
</dbReference>
<dbReference type="PANTHER" id="PTHR43537">
    <property type="entry name" value="TRANSCRIPTIONAL REGULATOR, GNTR FAMILY"/>
    <property type="match status" value="1"/>
</dbReference>
<dbReference type="InterPro" id="IPR000524">
    <property type="entry name" value="Tscrpt_reg_HTH_GntR"/>
</dbReference>
<reference evidence="5 6" key="1">
    <citation type="submission" date="2020-02" db="EMBL/GenBank/DDBJ databases">
        <authorList>
            <person name="Li X.-J."/>
            <person name="Han X.-M."/>
        </authorList>
    </citation>
    <scope>NUCLEOTIDE SEQUENCE [LARGE SCALE GENOMIC DNA]</scope>
    <source>
        <strain evidence="5 6">CCTCC AB 2017055</strain>
    </source>
</reference>
<dbReference type="InterPro" id="IPR036390">
    <property type="entry name" value="WH_DNA-bd_sf"/>
</dbReference>
<dbReference type="InterPro" id="IPR036388">
    <property type="entry name" value="WH-like_DNA-bd_sf"/>
</dbReference>
<dbReference type="AlphaFoldDB" id="A0A6L9SJJ7"/>
<evidence type="ECO:0000313" key="6">
    <source>
        <dbReference type="Proteomes" id="UP000475214"/>
    </source>
</evidence>
<name>A0A6L9SJJ7_9ACTN</name>
<evidence type="ECO:0000313" key="5">
    <source>
        <dbReference type="EMBL" id="NEE04572.1"/>
    </source>
</evidence>
<evidence type="ECO:0000259" key="4">
    <source>
        <dbReference type="PROSITE" id="PS50949"/>
    </source>
</evidence>
<dbReference type="GO" id="GO:0003677">
    <property type="term" value="F:DNA binding"/>
    <property type="evidence" value="ECO:0007669"/>
    <property type="project" value="UniProtKB-KW"/>
</dbReference>
<dbReference type="PRINTS" id="PR00035">
    <property type="entry name" value="HTHGNTR"/>
</dbReference>
<organism evidence="5 6">
    <name type="scientific">Phytoactinopolyspora halotolerans</name>
    <dbReference type="NCBI Taxonomy" id="1981512"/>
    <lineage>
        <taxon>Bacteria</taxon>
        <taxon>Bacillati</taxon>
        <taxon>Actinomycetota</taxon>
        <taxon>Actinomycetes</taxon>
        <taxon>Jiangellales</taxon>
        <taxon>Jiangellaceae</taxon>
        <taxon>Phytoactinopolyspora</taxon>
    </lineage>
</organism>
<keyword evidence="6" id="KW-1185">Reference proteome</keyword>
<dbReference type="Proteomes" id="UP000475214">
    <property type="component" value="Unassembled WGS sequence"/>
</dbReference>